<dbReference type="AlphaFoldDB" id="A0A9P8A3Y1"/>
<comment type="caution">
    <text evidence="2">The sequence shown here is derived from an EMBL/GenBank/DDBJ whole genome shotgun (WGS) entry which is preliminary data.</text>
</comment>
<proteinExistence type="predicted"/>
<sequence length="285" mass="32435">MGDRYSTQLSEPIFLNELHERLKQLNPRRVRQAGMYRILGRLVEHDLRRQIAKVESCFHRLDPKFDIIQAPAQAPSVPAGDQSGNRIVETDPASSGPASSKSGAVIDLTETEHAQEDPDLWETDDDVEDSDADEIIYGDDRDHLYVYEEPNRFIDLTEASDGDEPPDEDAGRPQTTAYDTIDLDDEEIPLADNVKQTTAEPTLPSQTPRVILWIDTQLLHAFNYRQWQLYEFFGEVVYEDGHWVLQAQIFRNMEGLDIFAYRQAILMTRALMQGTFQTSDGSTAT</sequence>
<organism evidence="2 3">
    <name type="scientific">Mortierella alpina</name>
    <name type="common">Oleaginous fungus</name>
    <name type="synonym">Mortierella renispora</name>
    <dbReference type="NCBI Taxonomy" id="64518"/>
    <lineage>
        <taxon>Eukaryota</taxon>
        <taxon>Fungi</taxon>
        <taxon>Fungi incertae sedis</taxon>
        <taxon>Mucoromycota</taxon>
        <taxon>Mortierellomycotina</taxon>
        <taxon>Mortierellomycetes</taxon>
        <taxon>Mortierellales</taxon>
        <taxon>Mortierellaceae</taxon>
        <taxon>Mortierella</taxon>
    </lineage>
</organism>
<name>A0A9P8A3Y1_MORAP</name>
<protein>
    <submittedName>
        <fullName evidence="2">Uncharacterized protein</fullName>
    </submittedName>
</protein>
<dbReference type="InterPro" id="IPR012340">
    <property type="entry name" value="NA-bd_OB-fold"/>
</dbReference>
<dbReference type="Pfam" id="PF15490">
    <property type="entry name" value="Ten1_2"/>
    <property type="match status" value="1"/>
</dbReference>
<feature type="region of interest" description="Disordered" evidence="1">
    <location>
        <begin position="74"/>
        <end position="102"/>
    </location>
</feature>
<evidence type="ECO:0000313" key="3">
    <source>
        <dbReference type="Proteomes" id="UP000717515"/>
    </source>
</evidence>
<reference evidence="2" key="1">
    <citation type="submission" date="2021-07" db="EMBL/GenBank/DDBJ databases">
        <title>Draft genome of Mortierella alpina, strain LL118, isolated from an aspen leaf litter sample.</title>
        <authorList>
            <person name="Yang S."/>
            <person name="Vinatzer B.A."/>
        </authorList>
    </citation>
    <scope>NUCLEOTIDE SEQUENCE</scope>
    <source>
        <strain evidence="2">LL118</strain>
    </source>
</reference>
<dbReference type="Proteomes" id="UP000717515">
    <property type="component" value="Unassembled WGS sequence"/>
</dbReference>
<feature type="compositionally biased region" description="Low complexity" evidence="1">
    <location>
        <begin position="92"/>
        <end position="102"/>
    </location>
</feature>
<gene>
    <name evidence="2" type="ORF">KVV02_007819</name>
</gene>
<dbReference type="GO" id="GO:0003697">
    <property type="term" value="F:single-stranded DNA binding"/>
    <property type="evidence" value="ECO:0007669"/>
    <property type="project" value="InterPro"/>
</dbReference>
<dbReference type="InterPro" id="IPR029146">
    <property type="entry name" value="Ten1_animal_plant"/>
</dbReference>
<dbReference type="GO" id="GO:1990879">
    <property type="term" value="C:CST complex"/>
    <property type="evidence" value="ECO:0007669"/>
    <property type="project" value="InterPro"/>
</dbReference>
<evidence type="ECO:0000256" key="1">
    <source>
        <dbReference type="SAM" id="MobiDB-lite"/>
    </source>
</evidence>
<dbReference type="Gene3D" id="2.40.50.140">
    <property type="entry name" value="Nucleic acid-binding proteins"/>
    <property type="match status" value="1"/>
</dbReference>
<accession>A0A9P8A3Y1</accession>
<evidence type="ECO:0000313" key="2">
    <source>
        <dbReference type="EMBL" id="KAG9323494.1"/>
    </source>
</evidence>
<dbReference type="EMBL" id="JAIFTL010000099">
    <property type="protein sequence ID" value="KAG9323494.1"/>
    <property type="molecule type" value="Genomic_DNA"/>
</dbReference>